<organism evidence="2 3">
    <name type="scientific">Arachis hypogaea</name>
    <name type="common">Peanut</name>
    <dbReference type="NCBI Taxonomy" id="3818"/>
    <lineage>
        <taxon>Eukaryota</taxon>
        <taxon>Viridiplantae</taxon>
        <taxon>Streptophyta</taxon>
        <taxon>Embryophyta</taxon>
        <taxon>Tracheophyta</taxon>
        <taxon>Spermatophyta</taxon>
        <taxon>Magnoliopsida</taxon>
        <taxon>eudicotyledons</taxon>
        <taxon>Gunneridae</taxon>
        <taxon>Pentapetalae</taxon>
        <taxon>rosids</taxon>
        <taxon>fabids</taxon>
        <taxon>Fabales</taxon>
        <taxon>Fabaceae</taxon>
        <taxon>Papilionoideae</taxon>
        <taxon>50 kb inversion clade</taxon>
        <taxon>dalbergioids sensu lato</taxon>
        <taxon>Dalbergieae</taxon>
        <taxon>Pterocarpus clade</taxon>
        <taxon>Arachis</taxon>
    </lineage>
</organism>
<name>A0A445EMR4_ARAHY</name>
<sequence>MKRRKQEDKVKRVQQQEECFKHVKVANLLVLAATKTEACDPIASTDLSSYDVDLCTFEFYYVKREGIVAAAAPRHSSPTQLLALAPRPPRRAVSAPPPRPRRRRRDLLVVVGFRSAAPRRLATSPPLLLASISVSAFVGVGFGVGVGVGGGGGGGVCVCVCVCVCGGGGVSGGGGAGCGGGVGVDGGGGGAGVADLWRRLCVLDVQWIYWHYSKRVWFSGSNRKKPFDKEHSWGEIFYGNELVVKSSINEASFRVKVIRSAPRASQKEGAPI</sequence>
<keyword evidence="3" id="KW-1185">Reference proteome</keyword>
<feature type="transmembrane region" description="Helical" evidence="1">
    <location>
        <begin position="127"/>
        <end position="149"/>
    </location>
</feature>
<protein>
    <submittedName>
        <fullName evidence="2">Uncharacterized protein</fullName>
    </submittedName>
</protein>
<keyword evidence="1" id="KW-0472">Membrane</keyword>
<evidence type="ECO:0000256" key="1">
    <source>
        <dbReference type="SAM" id="Phobius"/>
    </source>
</evidence>
<gene>
    <name evidence="2" type="ORF">Ahy_A01g001205</name>
</gene>
<evidence type="ECO:0000313" key="2">
    <source>
        <dbReference type="EMBL" id="RYR76613.1"/>
    </source>
</evidence>
<keyword evidence="1" id="KW-1133">Transmembrane helix</keyword>
<keyword evidence="1" id="KW-0812">Transmembrane</keyword>
<dbReference type="AlphaFoldDB" id="A0A445EMR4"/>
<proteinExistence type="predicted"/>
<evidence type="ECO:0000313" key="3">
    <source>
        <dbReference type="Proteomes" id="UP000289738"/>
    </source>
</evidence>
<reference evidence="2 3" key="1">
    <citation type="submission" date="2019-01" db="EMBL/GenBank/DDBJ databases">
        <title>Sequencing of cultivated peanut Arachis hypogaea provides insights into genome evolution and oil improvement.</title>
        <authorList>
            <person name="Chen X."/>
        </authorList>
    </citation>
    <scope>NUCLEOTIDE SEQUENCE [LARGE SCALE GENOMIC DNA]</scope>
    <source>
        <strain evidence="3">cv. Fuhuasheng</strain>
        <tissue evidence="2">Leaves</tissue>
    </source>
</reference>
<dbReference type="Proteomes" id="UP000289738">
    <property type="component" value="Chromosome A01"/>
</dbReference>
<comment type="caution">
    <text evidence="2">The sequence shown here is derived from an EMBL/GenBank/DDBJ whole genome shotgun (WGS) entry which is preliminary data.</text>
</comment>
<accession>A0A445EMR4</accession>
<dbReference type="EMBL" id="SDMP01000001">
    <property type="protein sequence ID" value="RYR76613.1"/>
    <property type="molecule type" value="Genomic_DNA"/>
</dbReference>